<reference evidence="1" key="2">
    <citation type="submission" date="2013-04" db="UniProtKB">
        <authorList>
            <consortium name="EnsemblPlants"/>
        </authorList>
    </citation>
    <scope>IDENTIFICATION</scope>
</reference>
<accession>J3M3W0</accession>
<dbReference type="Gramene" id="OB05G12840.1">
    <property type="protein sequence ID" value="OB05G12840.1"/>
    <property type="gene ID" value="OB05G12840"/>
</dbReference>
<proteinExistence type="predicted"/>
<protein>
    <submittedName>
        <fullName evidence="1">Uncharacterized protein</fullName>
    </submittedName>
</protein>
<evidence type="ECO:0000313" key="2">
    <source>
        <dbReference type="Proteomes" id="UP000006038"/>
    </source>
</evidence>
<keyword evidence="2" id="KW-1185">Reference proteome</keyword>
<sequence length="158" mass="17675">MLEQTVQRLARSAATDSRPATTNWRGQRCSGGGLAGQIWTGEEAVWPEAAAAGRRWTARYFFDGCRGCCLAGRWWRPDWRGEQRWGWLDLDGCGGRGSRRTAAWLAGRGGGRSARHRPPVRLAGQIWPVWGCFGQPDDLAIQLASLLLEFLKKMVKFE</sequence>
<reference evidence="1" key="1">
    <citation type="journal article" date="2013" name="Nat. Commun.">
        <title>Whole-genome sequencing of Oryza brachyantha reveals mechanisms underlying Oryza genome evolution.</title>
        <authorList>
            <person name="Chen J."/>
            <person name="Huang Q."/>
            <person name="Gao D."/>
            <person name="Wang J."/>
            <person name="Lang Y."/>
            <person name="Liu T."/>
            <person name="Li B."/>
            <person name="Bai Z."/>
            <person name="Luis Goicoechea J."/>
            <person name="Liang C."/>
            <person name="Chen C."/>
            <person name="Zhang W."/>
            <person name="Sun S."/>
            <person name="Liao Y."/>
            <person name="Zhang X."/>
            <person name="Yang L."/>
            <person name="Song C."/>
            <person name="Wang M."/>
            <person name="Shi J."/>
            <person name="Liu G."/>
            <person name="Liu J."/>
            <person name="Zhou H."/>
            <person name="Zhou W."/>
            <person name="Yu Q."/>
            <person name="An N."/>
            <person name="Chen Y."/>
            <person name="Cai Q."/>
            <person name="Wang B."/>
            <person name="Liu B."/>
            <person name="Min J."/>
            <person name="Huang Y."/>
            <person name="Wu H."/>
            <person name="Li Z."/>
            <person name="Zhang Y."/>
            <person name="Yin Y."/>
            <person name="Song W."/>
            <person name="Jiang J."/>
            <person name="Jackson S.A."/>
            <person name="Wing R.A."/>
            <person name="Wang J."/>
            <person name="Chen M."/>
        </authorList>
    </citation>
    <scope>NUCLEOTIDE SEQUENCE [LARGE SCALE GENOMIC DNA]</scope>
    <source>
        <strain evidence="1">cv. IRGC 101232</strain>
    </source>
</reference>
<dbReference type="HOGENOM" id="CLU_1671997_0_0_1"/>
<name>J3M3W0_ORYBR</name>
<dbReference type="EnsemblPlants" id="OB05G12840.1">
    <property type="protein sequence ID" value="OB05G12840.1"/>
    <property type="gene ID" value="OB05G12840"/>
</dbReference>
<evidence type="ECO:0000313" key="1">
    <source>
        <dbReference type="EnsemblPlants" id="OB05G12840.1"/>
    </source>
</evidence>
<dbReference type="AlphaFoldDB" id="J3M3W0"/>
<organism evidence="1">
    <name type="scientific">Oryza brachyantha</name>
    <name type="common">malo sina</name>
    <dbReference type="NCBI Taxonomy" id="4533"/>
    <lineage>
        <taxon>Eukaryota</taxon>
        <taxon>Viridiplantae</taxon>
        <taxon>Streptophyta</taxon>
        <taxon>Embryophyta</taxon>
        <taxon>Tracheophyta</taxon>
        <taxon>Spermatophyta</taxon>
        <taxon>Magnoliopsida</taxon>
        <taxon>Liliopsida</taxon>
        <taxon>Poales</taxon>
        <taxon>Poaceae</taxon>
        <taxon>BOP clade</taxon>
        <taxon>Oryzoideae</taxon>
        <taxon>Oryzeae</taxon>
        <taxon>Oryzinae</taxon>
        <taxon>Oryza</taxon>
    </lineage>
</organism>
<dbReference type="Proteomes" id="UP000006038">
    <property type="component" value="Chromosome 5"/>
</dbReference>